<accession>A0A0D1EQM9</accession>
<dbReference type="Pfam" id="PF13578">
    <property type="entry name" value="Methyltransf_24"/>
    <property type="match status" value="1"/>
</dbReference>
<name>A0A0D1EQM9_9RHOB</name>
<dbReference type="EMBL" id="JYFE01000008">
    <property type="protein sequence ID" value="KIT17940.1"/>
    <property type="molecule type" value="Genomic_DNA"/>
</dbReference>
<keyword evidence="2" id="KW-1185">Reference proteome</keyword>
<dbReference type="STRING" id="935700.jaqu_02970"/>
<organism evidence="1 2">
    <name type="scientific">Jannaschia aquimarina</name>
    <dbReference type="NCBI Taxonomy" id="935700"/>
    <lineage>
        <taxon>Bacteria</taxon>
        <taxon>Pseudomonadati</taxon>
        <taxon>Pseudomonadota</taxon>
        <taxon>Alphaproteobacteria</taxon>
        <taxon>Rhodobacterales</taxon>
        <taxon>Roseobacteraceae</taxon>
        <taxon>Jannaschia</taxon>
    </lineage>
</organism>
<evidence type="ECO:0000313" key="2">
    <source>
        <dbReference type="Proteomes" id="UP000032232"/>
    </source>
</evidence>
<gene>
    <name evidence="1" type="ORF">jaqu_02970</name>
</gene>
<dbReference type="Gene3D" id="3.40.50.150">
    <property type="entry name" value="Vaccinia Virus protein VP39"/>
    <property type="match status" value="1"/>
</dbReference>
<dbReference type="Proteomes" id="UP000032232">
    <property type="component" value="Unassembled WGS sequence"/>
</dbReference>
<sequence length="260" mass="29404">MDWEDSEKKRKALWLTMESKPAKTMLMFWRRLAGRDPFYGDNRAYDFAHGRHRASRIQIVNHLIATNGYKSYLEIGVRRTGAMFENINVEARTGVDPDPNAKADHCMTSDAFFAQNARTFDIVFIDGNHTGEQVRKDIENSLAALSPNGVIVLHDMNPPSMFHAREVYEVDGRYPAWNGSSWKGFAWARAHRADVAMCVVDTDWGVGIIHRGAQQTIDLENPTYDDLAADRDRILNLISVGTFLDRYSAPISDPVDARAV</sequence>
<evidence type="ECO:0000313" key="1">
    <source>
        <dbReference type="EMBL" id="KIT17940.1"/>
    </source>
</evidence>
<comment type="caution">
    <text evidence="1">The sequence shown here is derived from an EMBL/GenBank/DDBJ whole genome shotgun (WGS) entry which is preliminary data.</text>
</comment>
<evidence type="ECO:0008006" key="3">
    <source>
        <dbReference type="Google" id="ProtNLM"/>
    </source>
</evidence>
<dbReference type="SUPFAM" id="SSF53335">
    <property type="entry name" value="S-adenosyl-L-methionine-dependent methyltransferases"/>
    <property type="match status" value="1"/>
</dbReference>
<dbReference type="RefSeq" id="WP_052500707.1">
    <property type="nucleotide sequence ID" value="NZ_FZPF01000005.1"/>
</dbReference>
<proteinExistence type="predicted"/>
<protein>
    <recommendedName>
        <fullName evidence="3">Class I SAM-dependent methyltransferase</fullName>
    </recommendedName>
</protein>
<dbReference type="AlphaFoldDB" id="A0A0D1EQM9"/>
<dbReference type="OrthoDB" id="799111at2"/>
<dbReference type="InterPro" id="IPR029063">
    <property type="entry name" value="SAM-dependent_MTases_sf"/>
</dbReference>
<reference evidence="1 2" key="1">
    <citation type="submission" date="2015-02" db="EMBL/GenBank/DDBJ databases">
        <title>Genome Sequence of Jannaschia aquimarina DSM28248, a member of the Roseobacter clade.</title>
        <authorList>
            <person name="Voget S."/>
            <person name="Daniel R."/>
        </authorList>
    </citation>
    <scope>NUCLEOTIDE SEQUENCE [LARGE SCALE GENOMIC DNA]</scope>
    <source>
        <strain evidence="1 2">GSW-M26</strain>
    </source>
</reference>
<dbReference type="PATRIC" id="fig|935700.4.peg.321"/>